<dbReference type="AlphaFoldDB" id="A0AAX4JBR2"/>
<feature type="transmembrane region" description="Helical" evidence="9">
    <location>
        <begin position="331"/>
        <end position="351"/>
    </location>
</feature>
<dbReference type="GO" id="GO:0005774">
    <property type="term" value="C:vacuolar membrane"/>
    <property type="evidence" value="ECO:0007669"/>
    <property type="project" value="UniProtKB-SubCell"/>
</dbReference>
<evidence type="ECO:0000256" key="2">
    <source>
        <dbReference type="ARBA" id="ARBA00008066"/>
    </source>
</evidence>
<protein>
    <submittedName>
        <fullName evidence="11">Sodium-coupled neutral amino acid transporter</fullName>
    </submittedName>
</protein>
<dbReference type="GO" id="GO:0005313">
    <property type="term" value="F:L-glutamate transmembrane transporter activity"/>
    <property type="evidence" value="ECO:0007669"/>
    <property type="project" value="TreeGrafter"/>
</dbReference>
<comment type="subcellular location">
    <subcellularLocation>
        <location evidence="1">Vacuole membrane</location>
        <topology evidence="1">Multi-pass membrane protein</topology>
    </subcellularLocation>
</comment>
<feature type="transmembrane region" description="Helical" evidence="9">
    <location>
        <begin position="216"/>
        <end position="242"/>
    </location>
</feature>
<reference evidence="11" key="1">
    <citation type="journal article" date="2024" name="BMC Genomics">
        <title>Functional annotation of a divergent genome using sequence and structure-based similarity.</title>
        <authorList>
            <person name="Svedberg D."/>
            <person name="Winiger R.R."/>
            <person name="Berg A."/>
            <person name="Sharma H."/>
            <person name="Tellgren-Roth C."/>
            <person name="Debrunner-Vossbrinck B.A."/>
            <person name="Vossbrinck C.R."/>
            <person name="Barandun J."/>
        </authorList>
    </citation>
    <scope>NUCLEOTIDE SEQUENCE</scope>
    <source>
        <strain evidence="11">Illinois isolate</strain>
    </source>
</reference>
<dbReference type="PANTHER" id="PTHR22950">
    <property type="entry name" value="AMINO ACID TRANSPORTER"/>
    <property type="match status" value="1"/>
</dbReference>
<accession>A0AAX4JBR2</accession>
<feature type="transmembrane region" description="Helical" evidence="9">
    <location>
        <begin position="149"/>
        <end position="167"/>
    </location>
</feature>
<proteinExistence type="inferred from homology"/>
<feature type="transmembrane region" description="Helical" evidence="9">
    <location>
        <begin position="262"/>
        <end position="279"/>
    </location>
</feature>
<dbReference type="GeneID" id="90541231"/>
<dbReference type="GO" id="GO:0015189">
    <property type="term" value="F:L-lysine transmembrane transporter activity"/>
    <property type="evidence" value="ECO:0007669"/>
    <property type="project" value="TreeGrafter"/>
</dbReference>
<evidence type="ECO:0000256" key="7">
    <source>
        <dbReference type="ARBA" id="ARBA00022989"/>
    </source>
</evidence>
<dbReference type="InterPro" id="IPR013057">
    <property type="entry name" value="AA_transpt_TM"/>
</dbReference>
<evidence type="ECO:0000259" key="10">
    <source>
        <dbReference type="Pfam" id="PF01490"/>
    </source>
</evidence>
<evidence type="ECO:0000256" key="8">
    <source>
        <dbReference type="ARBA" id="ARBA00023136"/>
    </source>
</evidence>
<keyword evidence="4" id="KW-0926">Vacuole</keyword>
<dbReference type="GO" id="GO:0005302">
    <property type="term" value="F:L-tyrosine transmembrane transporter activity"/>
    <property type="evidence" value="ECO:0007669"/>
    <property type="project" value="TreeGrafter"/>
</dbReference>
<dbReference type="GO" id="GO:0005290">
    <property type="term" value="F:L-histidine transmembrane transporter activity"/>
    <property type="evidence" value="ECO:0007669"/>
    <property type="project" value="TreeGrafter"/>
</dbReference>
<evidence type="ECO:0000256" key="6">
    <source>
        <dbReference type="ARBA" id="ARBA00022970"/>
    </source>
</evidence>
<dbReference type="EMBL" id="CP142730">
    <property type="protein sequence ID" value="WUR03410.1"/>
    <property type="molecule type" value="Genomic_DNA"/>
</dbReference>
<feature type="transmembrane region" description="Helical" evidence="9">
    <location>
        <begin position="119"/>
        <end position="137"/>
    </location>
</feature>
<evidence type="ECO:0000256" key="9">
    <source>
        <dbReference type="SAM" id="Phobius"/>
    </source>
</evidence>
<gene>
    <name evidence="11" type="ORF">VNE69_05007</name>
</gene>
<feature type="transmembrane region" description="Helical" evidence="9">
    <location>
        <begin position="81"/>
        <end position="104"/>
    </location>
</feature>
<keyword evidence="7 9" id="KW-1133">Transmembrane helix</keyword>
<dbReference type="GO" id="GO:0015194">
    <property type="term" value="F:L-serine transmembrane transporter activity"/>
    <property type="evidence" value="ECO:0007669"/>
    <property type="project" value="TreeGrafter"/>
</dbReference>
<dbReference type="Pfam" id="PF01490">
    <property type="entry name" value="Aa_trans"/>
    <property type="match status" value="1"/>
</dbReference>
<keyword evidence="6" id="KW-0029">Amino-acid transport</keyword>
<sequence length="382" mass="44109">MKSSIKELSSIYINLLKTTMGCGILNYPMLMKEFGVIQCIILTIFSSLASYAGIVIYIELNDKYGKNNTLSTVTRHFKPQLKILADIIVIFKCYTVAIAYLIYIKQQIVFLLDHYKLDLNINITFFIIVLLISPFVFMNKLDKLKYTSVLGLITILLLISTSYYRYISREIQHKLYLFRESDQYLQSLSYFVFSFTCHQNIFTLQNEMRYSSTRNLKITALLSLLSASTIYLIFGLISYMAYGEEIVKPFINTHKNDNIKVALSWFYIFLLGLSVPLQTNPVKQYSLNLINEKFLKYQKYGYIRFITSGLIIISCYFIAITCNDFDQMCKFIGGTFSTFMCFLFAGLYYILSMKVIGSKTNTMMAILSTTYGILAFCSVLKN</sequence>
<feature type="transmembrane region" description="Helical" evidence="9">
    <location>
        <begin position="300"/>
        <end position="319"/>
    </location>
</feature>
<evidence type="ECO:0000256" key="1">
    <source>
        <dbReference type="ARBA" id="ARBA00004128"/>
    </source>
</evidence>
<feature type="transmembrane region" description="Helical" evidence="9">
    <location>
        <begin position="12"/>
        <end position="29"/>
    </location>
</feature>
<dbReference type="RefSeq" id="XP_065329555.1">
    <property type="nucleotide sequence ID" value="XM_065473483.1"/>
</dbReference>
<dbReference type="GO" id="GO:0061459">
    <property type="term" value="F:L-arginine transmembrane transporter activity"/>
    <property type="evidence" value="ECO:0007669"/>
    <property type="project" value="TreeGrafter"/>
</dbReference>
<dbReference type="Proteomes" id="UP001334084">
    <property type="component" value="Chromosome 5"/>
</dbReference>
<dbReference type="PANTHER" id="PTHR22950:SF678">
    <property type="entry name" value="VACUOLAR AMINO ACID TRANSPORTER 5-RELATED"/>
    <property type="match status" value="1"/>
</dbReference>
<keyword evidence="8 9" id="KW-0472">Membrane</keyword>
<comment type="similarity">
    <text evidence="2">Belongs to the amino acid/polyamine transporter 2 family.</text>
</comment>
<evidence type="ECO:0000256" key="5">
    <source>
        <dbReference type="ARBA" id="ARBA00022692"/>
    </source>
</evidence>
<keyword evidence="5 9" id="KW-0812">Transmembrane</keyword>
<dbReference type="KEGG" id="vnx:VNE69_05007"/>
<evidence type="ECO:0000256" key="4">
    <source>
        <dbReference type="ARBA" id="ARBA00022554"/>
    </source>
</evidence>
<keyword evidence="12" id="KW-1185">Reference proteome</keyword>
<name>A0AAX4JBR2_9MICR</name>
<feature type="transmembrane region" description="Helical" evidence="9">
    <location>
        <begin position="35"/>
        <end position="60"/>
    </location>
</feature>
<keyword evidence="3" id="KW-0813">Transport</keyword>
<evidence type="ECO:0000313" key="11">
    <source>
        <dbReference type="EMBL" id="WUR03410.1"/>
    </source>
</evidence>
<evidence type="ECO:0000256" key="3">
    <source>
        <dbReference type="ARBA" id="ARBA00022448"/>
    </source>
</evidence>
<feature type="transmembrane region" description="Helical" evidence="9">
    <location>
        <begin position="363"/>
        <end position="381"/>
    </location>
</feature>
<organism evidence="11 12">
    <name type="scientific">Vairimorpha necatrix</name>
    <dbReference type="NCBI Taxonomy" id="6039"/>
    <lineage>
        <taxon>Eukaryota</taxon>
        <taxon>Fungi</taxon>
        <taxon>Fungi incertae sedis</taxon>
        <taxon>Microsporidia</taxon>
        <taxon>Nosematidae</taxon>
        <taxon>Vairimorpha</taxon>
    </lineage>
</organism>
<evidence type="ECO:0000313" key="12">
    <source>
        <dbReference type="Proteomes" id="UP001334084"/>
    </source>
</evidence>
<feature type="domain" description="Amino acid transporter transmembrane" evidence="10">
    <location>
        <begin position="12"/>
        <end position="371"/>
    </location>
</feature>